<dbReference type="Proteomes" id="UP000053989">
    <property type="component" value="Unassembled WGS sequence"/>
</dbReference>
<dbReference type="AlphaFoldDB" id="A0A0C3E527"/>
<reference evidence="1 2" key="1">
    <citation type="submission" date="2014-04" db="EMBL/GenBank/DDBJ databases">
        <authorList>
            <consortium name="DOE Joint Genome Institute"/>
            <person name="Kuo A."/>
            <person name="Kohler A."/>
            <person name="Nagy L.G."/>
            <person name="Floudas D."/>
            <person name="Copeland A."/>
            <person name="Barry K.W."/>
            <person name="Cichocki N."/>
            <person name="Veneault-Fourrey C."/>
            <person name="LaButti K."/>
            <person name="Lindquist E.A."/>
            <person name="Lipzen A."/>
            <person name="Lundell T."/>
            <person name="Morin E."/>
            <person name="Murat C."/>
            <person name="Sun H."/>
            <person name="Tunlid A."/>
            <person name="Henrissat B."/>
            <person name="Grigoriev I.V."/>
            <person name="Hibbett D.S."/>
            <person name="Martin F."/>
            <person name="Nordberg H.P."/>
            <person name="Cantor M.N."/>
            <person name="Hua S.X."/>
        </authorList>
    </citation>
    <scope>NUCLEOTIDE SEQUENCE [LARGE SCALE GENOMIC DNA]</scope>
    <source>
        <strain evidence="1 2">Foug A</strain>
    </source>
</reference>
<proteinExistence type="predicted"/>
<protein>
    <submittedName>
        <fullName evidence="1">Uncharacterized protein</fullName>
    </submittedName>
</protein>
<name>A0A0C3E527_9AGAM</name>
<reference evidence="2" key="2">
    <citation type="submission" date="2015-01" db="EMBL/GenBank/DDBJ databases">
        <title>Evolutionary Origins and Diversification of the Mycorrhizal Mutualists.</title>
        <authorList>
            <consortium name="DOE Joint Genome Institute"/>
            <consortium name="Mycorrhizal Genomics Consortium"/>
            <person name="Kohler A."/>
            <person name="Kuo A."/>
            <person name="Nagy L.G."/>
            <person name="Floudas D."/>
            <person name="Copeland A."/>
            <person name="Barry K.W."/>
            <person name="Cichocki N."/>
            <person name="Veneault-Fourrey C."/>
            <person name="LaButti K."/>
            <person name="Lindquist E.A."/>
            <person name="Lipzen A."/>
            <person name="Lundell T."/>
            <person name="Morin E."/>
            <person name="Murat C."/>
            <person name="Riley R."/>
            <person name="Ohm R."/>
            <person name="Sun H."/>
            <person name="Tunlid A."/>
            <person name="Henrissat B."/>
            <person name="Grigoriev I.V."/>
            <person name="Hibbett D.S."/>
            <person name="Martin F."/>
        </authorList>
    </citation>
    <scope>NUCLEOTIDE SEQUENCE [LARGE SCALE GENOMIC DNA]</scope>
    <source>
        <strain evidence="2">Foug A</strain>
    </source>
</reference>
<evidence type="ECO:0000313" key="1">
    <source>
        <dbReference type="EMBL" id="KIM67915.1"/>
    </source>
</evidence>
<gene>
    <name evidence="1" type="ORF">SCLCIDRAFT_1078274</name>
</gene>
<evidence type="ECO:0000313" key="2">
    <source>
        <dbReference type="Proteomes" id="UP000053989"/>
    </source>
</evidence>
<dbReference type="InParanoid" id="A0A0C3E527"/>
<accession>A0A0C3E527</accession>
<sequence length="186" mass="20700">MTPVQPRKHPGFKINGVPGIFSETLGGIKLGDYGHFTDSEKFCCEGNLFADVESLSLMADITPRQHNLSSTDHVVAWSGTNNDSRDNGPITLFRPLMLSLPSNDDLKLLLTSFSTRLTNRYLVTWVVQNQDPSYYSVAKPLVWHRNESTGSVSKERLGDESLVCSEEPMRRGIVLLSMSQGHDCVE</sequence>
<dbReference type="HOGENOM" id="CLU_104751_1_0_1"/>
<dbReference type="EMBL" id="KN822011">
    <property type="protein sequence ID" value="KIM67915.1"/>
    <property type="molecule type" value="Genomic_DNA"/>
</dbReference>
<organism evidence="1 2">
    <name type="scientific">Scleroderma citrinum Foug A</name>
    <dbReference type="NCBI Taxonomy" id="1036808"/>
    <lineage>
        <taxon>Eukaryota</taxon>
        <taxon>Fungi</taxon>
        <taxon>Dikarya</taxon>
        <taxon>Basidiomycota</taxon>
        <taxon>Agaricomycotina</taxon>
        <taxon>Agaricomycetes</taxon>
        <taxon>Agaricomycetidae</taxon>
        <taxon>Boletales</taxon>
        <taxon>Sclerodermatineae</taxon>
        <taxon>Sclerodermataceae</taxon>
        <taxon>Scleroderma</taxon>
    </lineage>
</organism>
<keyword evidence="2" id="KW-1185">Reference proteome</keyword>